<dbReference type="OrthoDB" id="343070at2759"/>
<feature type="transmembrane region" description="Helical" evidence="10">
    <location>
        <begin position="65"/>
        <end position="89"/>
    </location>
</feature>
<name>A0A9E7L286_9LILI</name>
<accession>A0A9E7L286</accession>
<feature type="compositionally biased region" description="Polar residues" evidence="9">
    <location>
        <begin position="2593"/>
        <end position="2607"/>
    </location>
</feature>
<sequence>MAGGGGAAPAPKPDELQPHPVKDQLPNVSYCITSPPPWREFFPNFLALKDLVQFLRVTVHHLAEAILLGFQHFLVMLGTTVIIPTALVPQMGGGNNEKARVVQTLLFVAGINTLFQTLFGTRLPAVIGGSYTFLSPLAAVPLVALAGFGLYELGFPGVAKCIEIGLPQIILLVVFSQYIPHALHSEKPVFDRFAVIFSVAIVWLYAYFLTVGGAYKHSPPKTQLHCRTDRSGLVGGSPWIRVPYPFQWGAPTFDAGEAFAMLAASFVSLVESTGTFIAVTRYASATPLPPSVLSRGIGWQGIGILLDGLFGTVNGSSVSVENAGLLALTRVGSRRVVQISAGFMIFFSILGKFGAVFASIPAPIFAALYCLFFAYVGAAGLSFLQFCNLNSFRTKFILGLSVFMGLSVPQYFNEYTSVAGYGPVHTKARWFNDIINVIFSSKPFVAGLVAFFLDNTLHRHNQAAKKDRGYYWWKKFRSFKADGFRSPPVDAWSPWMSLFLSDEELRLLSDDAATVAERADGAIRDLRCQLDTVRAEADAAAIAAEQNCALLEQRYETLSSDLARVRSENTHLSASLEQRLSEIADAQAEKYQLHLKAIAKDGEIERLSLEAAEHNKSKRHFLELLEQKDAETREKNATIQSYLDKIINLTDNAVDKEAKLQNQESELARCHATCVRVNQEKELLEKHNAWLNEELSAKFNSLVEERKTHMEIVADMSAKLADFERQINESSSSLKRNNERIQELEMRNASLEKELCSSKDTAAANEEQLSSELSTVTKLAELYKERSEEWSKKAGELEGVIKALETHLSQVENEYKNKLENESSLRKNLEKDASDMKGKLEKYEAELESARKANELSIIPMSRFHADTNLEELSVAETTSCRTYENNQMLVPKIPIGISGTALAASLIRDGWSLAKMYEKYQEAADAVRHEKWGRKNAEAVLERVLHEIEEKAEIILDERAEHERMIEAYNLMNQKLQQSLLEHDSFENTIRNLKAELKKRERDYTIAQKEISDLEKQVTVLLKECQDIQVRCGVSQVYADNSLASSLDINGINAGGLTTECPMSFKDINELVEQNVQLRSHVLRLSSEIENKEEELKENFQIQLQKVTEEATAKVDAVLKKSEEQGQMIESLHSSVAMYRRLYEEERRMLASSHVSKESIPEDGKKELMLLFEGSQEVSRKAYEQLAERARSLEEDLGKLRSEVSSLRLERDKRALEATFARDHFDGLKKEIEHQRKEANAVSARNVELTQLVVDFQKRLRECSNSLQEAEENARKLSMEVSILKHEKEILNNSERRASDEVRNLSERVHRLQSSLDTIQSAGEVRENSRAAEMRKLEEYTKRVEREWAEAKRELQEERDRVRALTNEKENALEASINQFQEMKKELAEAWSAVASAESRAAVAEARCSEFETKMKSTEHKTFSMGFLFPYEAKSCFLYPLLFSLVLCLRWRQTMSMTVDDKLKNLVVSFPLQSGQGTPSPAIFSNKAIKSAEIGFDYLYGMNHHGKQCMKHQAFGVLWVVEADNDPVVSGVAKQLKQYFYCGQHVGSNQSPVCGMWFSSLQNTNNSCSTCNELAPNHVIKGDSRHDRTVFSTNEVSGELWKITEELEKIKEEAKANKDYMVQYKEIAHTNEVALKQIESAHETYKLEAERVKKALEGEVSSLRDRVSELEKQYVLKCEEAVSLTEAKDREVSSLLAETSGLRGEISQKVTQIESLGTQLSSLKEDLEREHKRWRTAQDNYERQVMLQSETIQELTKTSKELSLLQCEIAKLQEVSDTVKTENEMLKTSWEKEKVTLQAMKDEAERKSNELNEQNKILLGQLESLHVRLADKEHNSAGLFAQSTDSKAESDLHSVISHLRRSKEIAETEKTLLKQENSRLQLQLETALKASEAAQKLLHSKCENDRAMLFKDEEFKALQLQVREINLLRESNMQLREENKHNFDECQKYRDEAQKAKVDAEKYENLLMEKQLEFDACQKEVEMLRIEINHLNNRINELAESHKNVDPEEYERMKNELQQTKALLRDSEAEVGLANNLVTEKQGNISNLEQALAKCKLELTEKEKKLNDAVQVEGTIKQENEKQKKVFSILKKKNDALAKEKEDLNQEKEVLLKEIEDFKSGRKTSGDTSIDQATKEKDTRIQILEKTLERERDDNKKEKQKRQSTEKTMLELIQKVNKDKKSFLEEFSRHKHAVETLKATGVTASQLPSESTLDEQFATYLQTTTQLEAASGSIADDGLGSHSVAVDTSATDTSMPVAGSGRQVSAQQIRQLTSQVKSAEEKERGSTMVKVATGARKVGRRLVRPRLERPEEPQVDVGTSGMDGPTQMEEEKAGSSHEPEPAGDNSLAQSTSSSRKRLASSTAEQKEDIVARDEVGADTAPPPKKPKESDVMQDVIQDSNDEQTILPATENIETAEAAFPSSNISDVQTPEDMEADQAPVLPNEETADAAEDDDTFVKEEPVEEQKASFDDTNHEEEVQGEGDAIVEELSDKPTETIELLDESLRSEGGKEMLQQAAADEDEKEEGELIADEAEEQEEGGKSGDCQRESTPSDGAGIGDETGYAVEASSPEVPNEKNASADAMDEVREGNNNEDQFVHESSQSPQRSLGVREGSLSTTGHATISQQQSSSTISETEESRAGRTITISERAKQNARLRQAGIAAPTTSRGRGRTTGGFRGNRGAGRGGRARGGRGQAFGERE</sequence>
<feature type="compositionally biased region" description="Acidic residues" evidence="9">
    <location>
        <begin position="2479"/>
        <end position="2489"/>
    </location>
</feature>
<feature type="compositionally biased region" description="Acidic residues" evidence="9">
    <location>
        <begin position="2446"/>
        <end position="2455"/>
    </location>
</feature>
<evidence type="ECO:0000313" key="14">
    <source>
        <dbReference type="EMBL" id="URE35465.1"/>
    </source>
</evidence>
<feature type="coiled-coil region" evidence="8">
    <location>
        <begin position="1919"/>
        <end position="2176"/>
    </location>
</feature>
<feature type="coiled-coil region" evidence="8">
    <location>
        <begin position="720"/>
        <end position="754"/>
    </location>
</feature>
<feature type="coiled-coil region" evidence="8">
    <location>
        <begin position="516"/>
        <end position="568"/>
    </location>
</feature>
<comment type="subcellular location">
    <subcellularLocation>
        <location evidence="2">Membrane</location>
        <topology evidence="2">Multi-pass membrane protein</topology>
    </subcellularLocation>
    <subcellularLocation>
        <location evidence="1">Nucleus</location>
    </subcellularLocation>
</comment>
<evidence type="ECO:0000256" key="4">
    <source>
        <dbReference type="ARBA" id="ARBA00022989"/>
    </source>
</evidence>
<evidence type="ECO:0000259" key="12">
    <source>
        <dbReference type="Pfam" id="PF25481"/>
    </source>
</evidence>
<evidence type="ECO:0000256" key="5">
    <source>
        <dbReference type="ARBA" id="ARBA00023054"/>
    </source>
</evidence>
<dbReference type="Pfam" id="PF25481">
    <property type="entry name" value="Nucleoprot-TPR"/>
    <property type="match status" value="1"/>
</dbReference>
<feature type="transmembrane region" description="Helical" evidence="10">
    <location>
        <begin position="101"/>
        <end position="119"/>
    </location>
</feature>
<keyword evidence="7" id="KW-0539">Nucleus</keyword>
<dbReference type="Pfam" id="PF00860">
    <property type="entry name" value="Xan_ur_permease"/>
    <property type="match status" value="1"/>
</dbReference>
<evidence type="ECO:0000259" key="13">
    <source>
        <dbReference type="Pfam" id="PF25785"/>
    </source>
</evidence>
<feature type="coiled-coil region" evidence="8">
    <location>
        <begin position="1177"/>
        <end position="1415"/>
    </location>
</feature>
<keyword evidence="4 10" id="KW-1133">Transmembrane helix</keyword>
<feature type="region of interest" description="Disordered" evidence="9">
    <location>
        <begin position="2274"/>
        <end position="2702"/>
    </location>
</feature>
<organism evidence="14 15">
    <name type="scientific">Musa troglodytarum</name>
    <name type="common">fe'i banana</name>
    <dbReference type="NCBI Taxonomy" id="320322"/>
    <lineage>
        <taxon>Eukaryota</taxon>
        <taxon>Viridiplantae</taxon>
        <taxon>Streptophyta</taxon>
        <taxon>Embryophyta</taxon>
        <taxon>Tracheophyta</taxon>
        <taxon>Spermatophyta</taxon>
        <taxon>Magnoliopsida</taxon>
        <taxon>Liliopsida</taxon>
        <taxon>Zingiberales</taxon>
        <taxon>Musaceae</taxon>
        <taxon>Musa</taxon>
    </lineage>
</organism>
<feature type="transmembrane region" description="Helical" evidence="10">
    <location>
        <begin position="131"/>
        <end position="151"/>
    </location>
</feature>
<dbReference type="PANTHER" id="PTHR18898">
    <property type="entry name" value="NUCLEOPROTEIN TPR-RELATED"/>
    <property type="match status" value="1"/>
</dbReference>
<evidence type="ECO:0000256" key="2">
    <source>
        <dbReference type="ARBA" id="ARBA00004141"/>
    </source>
</evidence>
<feature type="domain" description="Nucleoprotein TPR/MPL1" evidence="12">
    <location>
        <begin position="665"/>
        <end position="744"/>
    </location>
</feature>
<dbReference type="InterPro" id="IPR057974">
    <property type="entry name" value="NUA/TPR/MLP1-2-like_dom"/>
</dbReference>
<dbReference type="InterPro" id="IPR006043">
    <property type="entry name" value="NCS2"/>
</dbReference>
<evidence type="ECO:0000313" key="15">
    <source>
        <dbReference type="Proteomes" id="UP001055439"/>
    </source>
</evidence>
<dbReference type="GO" id="GO:0022857">
    <property type="term" value="F:transmembrane transporter activity"/>
    <property type="evidence" value="ECO:0007669"/>
    <property type="project" value="InterPro"/>
</dbReference>
<reference evidence="14" key="1">
    <citation type="submission" date="2022-05" db="EMBL/GenBank/DDBJ databases">
        <title>The Musa troglodytarum L. genome provides insights into the mechanism of non-climacteric behaviour and enrichment of carotenoids.</title>
        <authorList>
            <person name="Wang J."/>
        </authorList>
    </citation>
    <scope>NUCLEOTIDE SEQUENCE</scope>
    <source>
        <tissue evidence="14">Leaf</tissue>
    </source>
</reference>
<feature type="coiled-coil region" evidence="8">
    <location>
        <begin position="1857"/>
        <end position="1891"/>
    </location>
</feature>
<keyword evidence="3 10" id="KW-0812">Transmembrane</keyword>
<feature type="transmembrane region" description="Helical" evidence="10">
    <location>
        <begin position="396"/>
        <end position="412"/>
    </location>
</feature>
<dbReference type="Pfam" id="PF07926">
    <property type="entry name" value="TPR_MLP1_2"/>
    <property type="match status" value="1"/>
</dbReference>
<evidence type="ECO:0000256" key="1">
    <source>
        <dbReference type="ARBA" id="ARBA00004123"/>
    </source>
</evidence>
<feature type="compositionally biased region" description="Low complexity" evidence="9">
    <location>
        <begin position="2623"/>
        <end position="2634"/>
    </location>
</feature>
<dbReference type="GO" id="GO:0016020">
    <property type="term" value="C:membrane"/>
    <property type="evidence" value="ECO:0007669"/>
    <property type="project" value="UniProtKB-SubCell"/>
</dbReference>
<evidence type="ECO:0000256" key="9">
    <source>
        <dbReference type="SAM" id="MobiDB-lite"/>
    </source>
</evidence>
<keyword evidence="6 10" id="KW-0472">Membrane</keyword>
<feature type="transmembrane region" description="Helical" evidence="10">
    <location>
        <begin position="163"/>
        <end position="181"/>
    </location>
</feature>
<dbReference type="Pfam" id="PF25785">
    <property type="entry name" value="TPR"/>
    <property type="match status" value="1"/>
</dbReference>
<feature type="coiled-coil region" evidence="8">
    <location>
        <begin position="1636"/>
        <end position="1674"/>
    </location>
</feature>
<dbReference type="GO" id="GO:0017056">
    <property type="term" value="F:structural constituent of nuclear pore"/>
    <property type="evidence" value="ECO:0007669"/>
    <property type="project" value="TreeGrafter"/>
</dbReference>
<evidence type="ECO:0000256" key="10">
    <source>
        <dbReference type="SAM" id="Phobius"/>
    </source>
</evidence>
<feature type="compositionally biased region" description="Basic and acidic residues" evidence="9">
    <location>
        <begin position="2330"/>
        <end position="2341"/>
    </location>
</feature>
<dbReference type="GO" id="GO:0006406">
    <property type="term" value="P:mRNA export from nucleus"/>
    <property type="evidence" value="ECO:0007669"/>
    <property type="project" value="TreeGrafter"/>
</dbReference>
<feature type="compositionally biased region" description="Basic and acidic residues" evidence="9">
    <location>
        <begin position="2365"/>
        <end position="2376"/>
    </location>
</feature>
<evidence type="ECO:0000256" key="3">
    <source>
        <dbReference type="ARBA" id="ARBA00022692"/>
    </source>
</evidence>
<evidence type="ECO:0000256" key="7">
    <source>
        <dbReference type="ARBA" id="ARBA00023242"/>
    </source>
</evidence>
<feature type="transmembrane region" description="Helical" evidence="10">
    <location>
        <begin position="364"/>
        <end position="384"/>
    </location>
</feature>
<feature type="domain" description="Nucleoprotein TPR/MLP1-2" evidence="11">
    <location>
        <begin position="1699"/>
        <end position="1826"/>
    </location>
</feature>
<dbReference type="GO" id="GO:0006606">
    <property type="term" value="P:protein import into nucleus"/>
    <property type="evidence" value="ECO:0007669"/>
    <property type="project" value="InterPro"/>
</dbReference>
<feature type="transmembrane region" description="Helical" evidence="10">
    <location>
        <begin position="193"/>
        <end position="215"/>
    </location>
</feature>
<feature type="compositionally biased region" description="Basic and acidic residues" evidence="9">
    <location>
        <begin position="12"/>
        <end position="22"/>
    </location>
</feature>
<evidence type="ECO:0000259" key="11">
    <source>
        <dbReference type="Pfam" id="PF07926"/>
    </source>
</evidence>
<dbReference type="InterPro" id="IPR012929">
    <property type="entry name" value="Nucleoprot-TPR/MLP1-2_dom"/>
</dbReference>
<keyword evidence="5 8" id="KW-0175">Coiled coil</keyword>
<feature type="compositionally biased region" description="Gly residues" evidence="9">
    <location>
        <begin position="2673"/>
        <end position="2687"/>
    </location>
</feature>
<feature type="coiled-coil region" evidence="8">
    <location>
        <begin position="1076"/>
        <end position="1111"/>
    </location>
</feature>
<gene>
    <name evidence="14" type="ORF">MUK42_07135</name>
</gene>
<feature type="compositionally biased region" description="Basic and acidic residues" evidence="9">
    <location>
        <begin position="2456"/>
        <end position="2478"/>
    </location>
</feature>
<dbReference type="Proteomes" id="UP001055439">
    <property type="component" value="Chromosome 8"/>
</dbReference>
<feature type="coiled-coil region" evidence="8">
    <location>
        <begin position="794"/>
        <end position="853"/>
    </location>
</feature>
<keyword evidence="15" id="KW-1185">Reference proteome</keyword>
<protein>
    <submittedName>
        <fullName evidence="14">Permease family</fullName>
    </submittedName>
</protein>
<dbReference type="EMBL" id="CP097510">
    <property type="protein sequence ID" value="URE35465.1"/>
    <property type="molecule type" value="Genomic_DNA"/>
</dbReference>
<dbReference type="InterPro" id="IPR057577">
    <property type="entry name" value="Nucleoprot-TPR/MLP1_dom"/>
</dbReference>
<evidence type="ECO:0000256" key="6">
    <source>
        <dbReference type="ARBA" id="ARBA00023136"/>
    </source>
</evidence>
<feature type="compositionally biased region" description="Basic and acidic residues" evidence="9">
    <location>
        <begin position="2539"/>
        <end position="2548"/>
    </location>
</feature>
<feature type="domain" description="NUA/TPR/MLP1-2-like" evidence="13">
    <location>
        <begin position="991"/>
        <end position="1094"/>
    </location>
</feature>
<feature type="transmembrane region" description="Helical" evidence="10">
    <location>
        <begin position="336"/>
        <end position="358"/>
    </location>
</feature>
<feature type="region of interest" description="Disordered" evidence="9">
    <location>
        <begin position="1"/>
        <end position="22"/>
    </location>
</feature>
<dbReference type="PANTHER" id="PTHR18898:SF2">
    <property type="entry name" value="NUCLEOPROTEIN TPR"/>
    <property type="match status" value="1"/>
</dbReference>
<feature type="coiled-coil region" evidence="8">
    <location>
        <begin position="1714"/>
        <end position="1822"/>
    </location>
</feature>
<dbReference type="GO" id="GO:0005643">
    <property type="term" value="C:nuclear pore"/>
    <property type="evidence" value="ECO:0007669"/>
    <property type="project" value="TreeGrafter"/>
</dbReference>
<feature type="coiled-coil region" evidence="8">
    <location>
        <begin position="946"/>
        <end position="1032"/>
    </location>
</feature>
<proteinExistence type="predicted"/>
<evidence type="ECO:0000256" key="8">
    <source>
        <dbReference type="SAM" id="Coils"/>
    </source>
</evidence>
<feature type="compositionally biased region" description="Acidic residues" evidence="9">
    <location>
        <begin position="2519"/>
        <end position="2538"/>
    </location>
</feature>